<evidence type="ECO:0000256" key="6">
    <source>
        <dbReference type="ARBA" id="ARBA00022801"/>
    </source>
</evidence>
<dbReference type="InterPro" id="IPR022764">
    <property type="entry name" value="Peptidase_S54_rhomboid_dom"/>
</dbReference>
<protein>
    <recommendedName>
        <fullName evidence="10">RHOMBOID-like protein</fullName>
        <ecNumber evidence="10">3.4.21.105</ecNumber>
    </recommendedName>
</protein>
<feature type="transmembrane region" description="Helical" evidence="10">
    <location>
        <begin position="131"/>
        <end position="152"/>
    </location>
</feature>
<keyword evidence="4 10" id="KW-0645">Protease</keyword>
<dbReference type="GO" id="GO:0005737">
    <property type="term" value="C:cytoplasm"/>
    <property type="evidence" value="ECO:0007669"/>
    <property type="project" value="UniProtKB-ARBA"/>
</dbReference>
<reference evidence="13" key="1">
    <citation type="submission" date="2016-03" db="EMBL/GenBank/DDBJ databases">
        <title>Mechanisms controlling the formation of the plant cell surface in tip-growing cells are functionally conserved among land plants.</title>
        <authorList>
            <person name="Honkanen S."/>
            <person name="Jones V.A."/>
            <person name="Morieri G."/>
            <person name="Champion C."/>
            <person name="Hetherington A.J."/>
            <person name="Kelly S."/>
            <person name="Saint-Marcoux D."/>
            <person name="Proust H."/>
            <person name="Prescott H."/>
            <person name="Dolan L."/>
        </authorList>
    </citation>
    <scope>NUCLEOTIDE SEQUENCE [LARGE SCALE GENOMIC DNA]</scope>
    <source>
        <tissue evidence="13">Whole gametophyte</tissue>
    </source>
</reference>
<keyword evidence="7 10" id="KW-0720">Serine protease</keyword>
<dbReference type="GO" id="GO:0016020">
    <property type="term" value="C:membrane"/>
    <property type="evidence" value="ECO:0007669"/>
    <property type="project" value="UniProtKB-SubCell"/>
</dbReference>
<keyword evidence="14" id="KW-1185">Reference proteome</keyword>
<dbReference type="Pfam" id="PF01694">
    <property type="entry name" value="Rhomboid"/>
    <property type="match status" value="1"/>
</dbReference>
<evidence type="ECO:0000256" key="2">
    <source>
        <dbReference type="ARBA" id="ARBA00004141"/>
    </source>
</evidence>
<evidence type="ECO:0000256" key="10">
    <source>
        <dbReference type="RuleBase" id="RU362115"/>
    </source>
</evidence>
<dbReference type="PANTHER" id="PTHR22936:SF69">
    <property type="entry name" value="RHOMBOID-LIKE PROTEIN"/>
    <property type="match status" value="1"/>
</dbReference>
<comment type="catalytic activity">
    <reaction evidence="1 10">
        <text>Cleaves type-1 transmembrane domains using a catalytic dyad composed of serine and histidine that are contributed by different transmembrane domains.</text>
        <dbReference type="EC" id="3.4.21.105"/>
    </reaction>
</comment>
<proteinExistence type="inferred from homology"/>
<evidence type="ECO:0000256" key="3">
    <source>
        <dbReference type="ARBA" id="ARBA00009045"/>
    </source>
</evidence>
<dbReference type="InterPro" id="IPR002610">
    <property type="entry name" value="Peptidase_S54_rhomboid-like"/>
</dbReference>
<dbReference type="EC" id="3.4.21.105" evidence="10"/>
<evidence type="ECO:0000256" key="8">
    <source>
        <dbReference type="ARBA" id="ARBA00022989"/>
    </source>
</evidence>
<keyword evidence="5 10" id="KW-0812">Transmembrane</keyword>
<evidence type="ECO:0000256" key="5">
    <source>
        <dbReference type="ARBA" id="ARBA00022692"/>
    </source>
</evidence>
<comment type="function">
    <text evidence="10">Serine protease involved in intramembrane proteolysis.</text>
</comment>
<gene>
    <name evidence="13" type="ORF">AXG93_4123s1080</name>
</gene>
<sequence length="344" mass="37904">MGASGRHEIDVEQDGSLRKRSNSSKNYVYPTSSNHPGMIAMPMEERRHFAFLIPLFVVANIVVFILTMYYNDCPKKTDTTCIARWLGRFSFQPWSENPLLGPSALTLRRMGGLDRDLVINKDEGWRLVSCMWLHAGVFHLLANMIGLLLIGLRLEREFGSIRIGIVYVVSGFGGSLLSALFIENQISVGASGALFGLLGASISDLITNWTIYAHKCMALWSLIIIVAVNLAFGLMPHVDNFAHIGGFLGGLLLGFVFLVKPQYGWVNLRDVRAADLPVSKHSPIQYILWVVSLVLLLAGYTAAVVALFKDVNANKECSWGPYGDALSRKVLISVLAGVLQSYSI</sequence>
<evidence type="ECO:0000256" key="9">
    <source>
        <dbReference type="ARBA" id="ARBA00023136"/>
    </source>
</evidence>
<dbReference type="GO" id="GO:0004252">
    <property type="term" value="F:serine-type endopeptidase activity"/>
    <property type="evidence" value="ECO:0007669"/>
    <property type="project" value="InterPro"/>
</dbReference>
<name>A0A176WL32_MARPO</name>
<dbReference type="Proteomes" id="UP000077202">
    <property type="component" value="Unassembled WGS sequence"/>
</dbReference>
<dbReference type="AlphaFoldDB" id="A0A176WL32"/>
<feature type="transmembrane region" description="Helical" evidence="10">
    <location>
        <begin position="164"/>
        <end position="182"/>
    </location>
</feature>
<evidence type="ECO:0000256" key="7">
    <source>
        <dbReference type="ARBA" id="ARBA00022825"/>
    </source>
</evidence>
<evidence type="ECO:0000313" key="14">
    <source>
        <dbReference type="Proteomes" id="UP000077202"/>
    </source>
</evidence>
<comment type="caution">
    <text evidence="13">The sequence shown here is derived from an EMBL/GenBank/DDBJ whole genome shotgun (WGS) entry which is preliminary data.</text>
</comment>
<dbReference type="FunFam" id="1.20.1540.10:FF:000019">
    <property type="entry name" value="RHOMBOID-like protein"/>
    <property type="match status" value="1"/>
</dbReference>
<keyword evidence="6 10" id="KW-0378">Hydrolase</keyword>
<keyword evidence="9 10" id="KW-0472">Membrane</keyword>
<feature type="transmembrane region" description="Helical" evidence="10">
    <location>
        <begin position="286"/>
        <end position="308"/>
    </location>
</feature>
<comment type="similarity">
    <text evidence="3 10">Belongs to the peptidase S54 family.</text>
</comment>
<feature type="transmembrane region" description="Helical" evidence="10">
    <location>
        <begin position="241"/>
        <end position="259"/>
    </location>
</feature>
<feature type="compositionally biased region" description="Basic and acidic residues" evidence="11">
    <location>
        <begin position="1"/>
        <end position="10"/>
    </location>
</feature>
<feature type="transmembrane region" description="Helical" evidence="10">
    <location>
        <begin position="49"/>
        <end position="70"/>
    </location>
</feature>
<comment type="caution">
    <text evidence="10">Lacks conserved residue(s) required for the propagation of feature annotation.</text>
</comment>
<evidence type="ECO:0000256" key="1">
    <source>
        <dbReference type="ARBA" id="ARBA00000156"/>
    </source>
</evidence>
<accession>A0A176WL32</accession>
<comment type="subcellular location">
    <subcellularLocation>
        <location evidence="2 10">Membrane</location>
        <topology evidence="2 10">Multi-pass membrane protein</topology>
    </subcellularLocation>
</comment>
<dbReference type="GO" id="GO:0006508">
    <property type="term" value="P:proteolysis"/>
    <property type="evidence" value="ECO:0007669"/>
    <property type="project" value="UniProtKB-KW"/>
</dbReference>
<feature type="domain" description="Peptidase S54 rhomboid" evidence="12">
    <location>
        <begin position="122"/>
        <end position="258"/>
    </location>
</feature>
<dbReference type="SUPFAM" id="SSF144091">
    <property type="entry name" value="Rhomboid-like"/>
    <property type="match status" value="1"/>
</dbReference>
<dbReference type="Gene3D" id="1.20.1540.10">
    <property type="entry name" value="Rhomboid-like"/>
    <property type="match status" value="1"/>
</dbReference>
<feature type="transmembrane region" description="Helical" evidence="10">
    <location>
        <begin position="218"/>
        <end position="235"/>
    </location>
</feature>
<dbReference type="EMBL" id="LVLJ01000663">
    <property type="protein sequence ID" value="OAE33333.1"/>
    <property type="molecule type" value="Genomic_DNA"/>
</dbReference>
<feature type="region of interest" description="Disordered" evidence="11">
    <location>
        <begin position="1"/>
        <end position="26"/>
    </location>
</feature>
<evidence type="ECO:0000259" key="12">
    <source>
        <dbReference type="Pfam" id="PF01694"/>
    </source>
</evidence>
<keyword evidence="8 10" id="KW-1133">Transmembrane helix</keyword>
<evidence type="ECO:0000313" key="13">
    <source>
        <dbReference type="EMBL" id="OAE33333.1"/>
    </source>
</evidence>
<dbReference type="GO" id="GO:0012505">
    <property type="term" value="C:endomembrane system"/>
    <property type="evidence" value="ECO:0007669"/>
    <property type="project" value="UniProtKB-ARBA"/>
</dbReference>
<evidence type="ECO:0000256" key="4">
    <source>
        <dbReference type="ARBA" id="ARBA00022670"/>
    </source>
</evidence>
<dbReference type="PANTHER" id="PTHR22936">
    <property type="entry name" value="RHOMBOID-RELATED"/>
    <property type="match status" value="1"/>
</dbReference>
<evidence type="ECO:0000256" key="11">
    <source>
        <dbReference type="SAM" id="MobiDB-lite"/>
    </source>
</evidence>
<organism evidence="13 14">
    <name type="scientific">Marchantia polymorpha subsp. ruderalis</name>
    <dbReference type="NCBI Taxonomy" id="1480154"/>
    <lineage>
        <taxon>Eukaryota</taxon>
        <taxon>Viridiplantae</taxon>
        <taxon>Streptophyta</taxon>
        <taxon>Embryophyta</taxon>
        <taxon>Marchantiophyta</taxon>
        <taxon>Marchantiopsida</taxon>
        <taxon>Marchantiidae</taxon>
        <taxon>Marchantiales</taxon>
        <taxon>Marchantiaceae</taxon>
        <taxon>Marchantia</taxon>
    </lineage>
</organism>
<dbReference type="InterPro" id="IPR035952">
    <property type="entry name" value="Rhomboid-like_sf"/>
</dbReference>